<gene>
    <name evidence="1" type="ORF">MKS88_002450</name>
</gene>
<evidence type="ECO:0000313" key="1">
    <source>
        <dbReference type="EMBL" id="KAI4838939.1"/>
    </source>
</evidence>
<sequence length="2101" mass="234560">MNKAFVFILCYFALFLHSNTVRTTRSHDESPNKYVKLTRKSNVQAQNEDKVEKKKKLIKQSFLQFNILANSPPPPCVGDDDCFCKNFYDLTLILDESASIGIKNWKNYVIPFTDKIIKDLHISENEVHVGILLFSSKNRDYITFNEDARYKKDDILNKVDKLKTNYGNGSGTKILEALKYSMQNYSKHIKGRSDAPKVTILFTDGNDTRAKDTELFNMGLSYRKEHVKLLVLGVAAAKDKNLKLIAGCDKNSSCPYSMKAEWETINDITKKLTSKICHAEPEPEPETEPEPAQPNTPCQGDACFCEDYYDLTLIIDESGSITENKWKKDVIPFAEQVVNNLNISKDKVHVGIIRFSINVRTDVSYDQETRYMKKDIINVVKGLTDKYGRGSGTRIVETLEFSLKNFTKHPNSRPNAPKVTILFTDGNETSKNMKDIGNMGLLYKKENVKLIVVGVYQATLANLKLLAGCQENEYCPQVMKLSWEELTRITKVLTDKICDIDTGETPGSSESNPGSPESNPGSPESNPGSPESNPGSPEGNPSSPEGNPSSPEGNPSSPEGNPSSPEGNPSSPEGNPSSPEGNPSSPEGNPSSPESNPGSPESNPSSPEGNPSSPEGNPSSPESNPGSPGSAEPEHLPCSDFKDCYCKDFYDLTFLLDESASIGDFRWSHEVVPFAKEMVRSLNVGYHTVHVGVMLFSDHSRDIVRFSDKARYEKGNLMQKIEDLKRNYKNGKKTFMVQSLDYALRYFMKISNRTKAPKITMLFTDGNDSSESDELLHHIGLLYRKEKVKLLVLGVSMANENKLKILVGCPQNNEICPFIIRAEWGQLNVMSNVFVKKICDTGSVVVPPPEVDKPEPTPSNPCSGNDCLCENIYDLTLILDESASIGYDNWKNQVFPFVVKIIDNLDVSDSKVHVGIMLFAKNMRDFVKFSDEASSNKNTLTQKVQELKSSYKAGSYTYIVEALEYGLEKYAKYIKDEKNSRLYVPKVTMLFTDGNNSKSGDTILSDVSALYKKENVKLLVIGVGRALMNNLRLLAGCHKTNGDCPSAIKTDWDNIKNISKGMVDKICDTESPIDETEAPPSISPPQCIGNECFCKDYFDLTFIGVPSTTRAKNYKSGNDFKDYAKNIINIFHIGEQHVHVALSIYLGSKSINTNFDDTKAYNKGDLLNALENGIDDWYTNNKTNITNALELGLKQSFGNGNREKAPKVAVLLTNSNNDISEQGTLKNMSKNYADKKVKLLIVALESLPKEILYIAGGCNVDTNDCPNVFITSLLSSDINNTVESFVGKNICDIDTDGTQVPPDFSCSDESCEECDDDVCDSNSICKKSLDIAIVLDQSVNISKEQWNRYVKPFATQIVKQNYLSKYRTHVTVVKMKKKVKQEWSLDKKISYKKNKIISKINKLLISHSSKKDIADNLKYLREKVFSNAPTYKRKLIIMLVEGKSNTDLNELRKEMSLLRINKIDLFVYAIDTIDEKEYQILGDCEKASTLSKCKNIIKVSWENLLSASEVEGSHICNQYPEDAECSEWGDWSPCPDNNACNINHAFSKRERKGPSYTLKEEGFLGDQYGSSCMDLSSIEYKKCPVKEECNDLCGDFGEWSPCNATCGDGIRIRRRDTSSDSDECKKFNSTELEACNVQNCDSTGTITTDVCEDIGEWGEWSSCSKTCGYSIRSRTFTILPEDIDEQHEHCKTFEKIETEVCSVPRCEDEKCFDWSEWTEWSATCGPRKRVQRAHVIVGNGNSNTRGGGGVTNANSRSIEYRKELDECEGHYYYQDKVEHDEGTPCTNNPCGDWTEWSECDRTCNVGMRIRHFVSNVLYFDGEEKDSCLEYYNKVETEPCLNLPLCDGGECNDWETWVDCKKEERSERSPSGWMPSESLSSTSLATTSSCHIPNKRILTRKLDLLKNIKNSELVSPFCNDYKLFREEECPAPSDQCIDALCNEWEEWGNCSATCGIESFRSRRRREPLELIPPSQDMNGNIGLTCEQQNIKVEETEMCDVPACASVDVGGGSNGSSGGGKDKNDANKNEGLGTGEQVSLAAGIIGLLALTAGGLIYGYNALNGGEAPHSSNMEFENVENNEGSNEQENEDFEVVDANDPMWN</sequence>
<comment type="caution">
    <text evidence="1">The sequence shown here is derived from an EMBL/GenBank/DDBJ whole genome shotgun (WGS) entry which is preliminary data.</text>
</comment>
<evidence type="ECO:0000313" key="2">
    <source>
        <dbReference type="Proteomes" id="UP001056978"/>
    </source>
</evidence>
<protein>
    <submittedName>
        <fullName evidence="1">Circumsporozoite- and TRAP-related protein</fullName>
    </submittedName>
</protein>
<proteinExistence type="predicted"/>
<organism evidence="1 2">
    <name type="scientific">Plasmodium brasilianum</name>
    <dbReference type="NCBI Taxonomy" id="5824"/>
    <lineage>
        <taxon>Eukaryota</taxon>
        <taxon>Sar</taxon>
        <taxon>Alveolata</taxon>
        <taxon>Apicomplexa</taxon>
        <taxon>Aconoidasida</taxon>
        <taxon>Haemosporida</taxon>
        <taxon>Plasmodiidae</taxon>
        <taxon>Plasmodium</taxon>
        <taxon>Plasmodium (Plasmodium)</taxon>
    </lineage>
</organism>
<reference evidence="1" key="1">
    <citation type="submission" date="2022-06" db="EMBL/GenBank/DDBJ databases">
        <title>The First Complete Genome of the Simian Malaria Parasite Plasmodium brasilianum.</title>
        <authorList>
            <person name="Bajic M."/>
            <person name="Ravishankar S."/>
        </authorList>
    </citation>
    <scope>NUCLEOTIDE SEQUENCE</scope>
    <source>
        <strain evidence="1">Bolivian I</strain>
    </source>
</reference>
<keyword evidence="2" id="KW-1185">Reference proteome</keyword>
<accession>A0ACB9YCW3</accession>
<dbReference type="Proteomes" id="UP001056978">
    <property type="component" value="Chromosome 8"/>
</dbReference>
<dbReference type="EMBL" id="CM043776">
    <property type="protein sequence ID" value="KAI4838939.1"/>
    <property type="molecule type" value="Genomic_DNA"/>
</dbReference>
<name>A0ACB9YCW3_PLABR</name>